<dbReference type="SUPFAM" id="SSF52440">
    <property type="entry name" value="PreATP-grasp domain"/>
    <property type="match status" value="1"/>
</dbReference>
<comment type="caution">
    <text evidence="6">The sequence shown here is derived from an EMBL/GenBank/DDBJ whole genome shotgun (WGS) entry which is preliminary data.</text>
</comment>
<accession>A0ABU9VXZ3</accession>
<evidence type="ECO:0000256" key="1">
    <source>
        <dbReference type="ARBA" id="ARBA00022598"/>
    </source>
</evidence>
<dbReference type="SUPFAM" id="SSF56059">
    <property type="entry name" value="Glutathione synthetase ATP-binding domain-like"/>
    <property type="match status" value="1"/>
</dbReference>
<protein>
    <submittedName>
        <fullName evidence="6">ATP-grasp domain-containing protein</fullName>
    </submittedName>
</protein>
<dbReference type="PANTHER" id="PTHR43585:SF2">
    <property type="entry name" value="ATP-GRASP ENZYME FSQD"/>
    <property type="match status" value="1"/>
</dbReference>
<proteinExistence type="predicted"/>
<dbReference type="EMBL" id="JBCITM010000026">
    <property type="protein sequence ID" value="MEN1762035.1"/>
    <property type="molecule type" value="Genomic_DNA"/>
</dbReference>
<dbReference type="RefSeq" id="WP_343187318.1">
    <property type="nucleotide sequence ID" value="NZ_JBCITM010000026.1"/>
</dbReference>
<dbReference type="Pfam" id="PF13535">
    <property type="entry name" value="ATP-grasp_4"/>
    <property type="match status" value="1"/>
</dbReference>
<evidence type="ECO:0000313" key="7">
    <source>
        <dbReference type="Proteomes" id="UP001407405"/>
    </source>
</evidence>
<sequence>MKKIAIIGANEFQKKLVLKAKNMGIETHVFAWEEGAVAKEVSDYFYPISIMEKDKILEKLRLIDVNGVCSIASDLAMPTVNYLANELRLVGNSQKCTILTTNKYEMRKKLKEKGMPIPEFQLIKNEQDIDFDKIKFPAIVKPIDRSGSRGIYKVMNLDELRMAIQNARGVSFIDSILVEEYIEGKEYSIEGISQKGKHKIIQVTEKFTSGAPNFIESAHLSPARIDGDLKKRIFKTIEESLKALKVENGASHSEIKVSPEGDIKIIEIAARMGGDFIGSDMVEISTGFDFVKNVIKAAMAETICFKHNASDKLALVKFIFDNEDIKKLEILKNKYPATIKEYFIDSQIMNVTDSSTRNGHYILEINDQEQLKDVLNILGIEN</sequence>
<evidence type="ECO:0000256" key="4">
    <source>
        <dbReference type="PROSITE-ProRule" id="PRU00409"/>
    </source>
</evidence>
<feature type="domain" description="ATP-grasp" evidence="5">
    <location>
        <begin position="107"/>
        <end position="299"/>
    </location>
</feature>
<dbReference type="InterPro" id="IPR052032">
    <property type="entry name" value="ATP-dep_AA_Ligase"/>
</dbReference>
<dbReference type="Gene3D" id="3.40.50.20">
    <property type="match status" value="1"/>
</dbReference>
<dbReference type="InterPro" id="IPR013815">
    <property type="entry name" value="ATP_grasp_subdomain_1"/>
</dbReference>
<keyword evidence="2 4" id="KW-0547">Nucleotide-binding</keyword>
<dbReference type="Gene3D" id="3.30.470.20">
    <property type="entry name" value="ATP-grasp fold, B domain"/>
    <property type="match status" value="1"/>
</dbReference>
<dbReference type="InterPro" id="IPR011761">
    <property type="entry name" value="ATP-grasp"/>
</dbReference>
<dbReference type="Gene3D" id="3.30.1490.20">
    <property type="entry name" value="ATP-grasp fold, A domain"/>
    <property type="match status" value="1"/>
</dbReference>
<evidence type="ECO:0000256" key="3">
    <source>
        <dbReference type="ARBA" id="ARBA00022840"/>
    </source>
</evidence>
<evidence type="ECO:0000313" key="6">
    <source>
        <dbReference type="EMBL" id="MEN1762035.1"/>
    </source>
</evidence>
<evidence type="ECO:0000259" key="5">
    <source>
        <dbReference type="PROSITE" id="PS50975"/>
    </source>
</evidence>
<keyword evidence="1" id="KW-0436">Ligase</keyword>
<dbReference type="Proteomes" id="UP001407405">
    <property type="component" value="Unassembled WGS sequence"/>
</dbReference>
<keyword evidence="7" id="KW-1185">Reference proteome</keyword>
<dbReference type="InterPro" id="IPR016185">
    <property type="entry name" value="PreATP-grasp_dom_sf"/>
</dbReference>
<reference evidence="6 7" key="1">
    <citation type="submission" date="2024-04" db="EMBL/GenBank/DDBJ databases">
        <title>Genome sequencing and metabolic network reconstruction of aminoacids and betaine degradation by Anoxynatronum sibiricum.</title>
        <authorList>
            <person name="Detkova E.N."/>
            <person name="Boltjanskaja Y.V."/>
            <person name="Mardanov A.V."/>
            <person name="Kevbrin V."/>
        </authorList>
    </citation>
    <scope>NUCLEOTIDE SEQUENCE [LARGE SCALE GENOMIC DNA]</scope>
    <source>
        <strain evidence="6 7">Z-7981</strain>
    </source>
</reference>
<organism evidence="6 7">
    <name type="scientific">Anoxynatronum sibiricum</name>
    <dbReference type="NCBI Taxonomy" id="210623"/>
    <lineage>
        <taxon>Bacteria</taxon>
        <taxon>Bacillati</taxon>
        <taxon>Bacillota</taxon>
        <taxon>Clostridia</taxon>
        <taxon>Eubacteriales</taxon>
        <taxon>Clostridiaceae</taxon>
        <taxon>Anoxynatronum</taxon>
    </lineage>
</organism>
<evidence type="ECO:0000256" key="2">
    <source>
        <dbReference type="ARBA" id="ARBA00022741"/>
    </source>
</evidence>
<dbReference type="PROSITE" id="PS50975">
    <property type="entry name" value="ATP_GRASP"/>
    <property type="match status" value="1"/>
</dbReference>
<gene>
    <name evidence="6" type="ORF">AAIG11_16215</name>
</gene>
<name>A0ABU9VXZ3_9CLOT</name>
<dbReference type="PANTHER" id="PTHR43585">
    <property type="entry name" value="FUMIPYRROLE BIOSYNTHESIS PROTEIN C"/>
    <property type="match status" value="1"/>
</dbReference>
<keyword evidence="3 4" id="KW-0067">ATP-binding</keyword>